<name>A0A3N4YT02_9MICO</name>
<dbReference type="InterPro" id="IPR050708">
    <property type="entry name" value="T6SS_VgrG/RHS"/>
</dbReference>
<dbReference type="Gene3D" id="2.180.10.10">
    <property type="entry name" value="RHS repeat-associated core"/>
    <property type="match status" value="1"/>
</dbReference>
<evidence type="ECO:0000313" key="3">
    <source>
        <dbReference type="Proteomes" id="UP000280501"/>
    </source>
</evidence>
<keyword evidence="3" id="KW-1185">Reference proteome</keyword>
<dbReference type="NCBIfam" id="TIGR03696">
    <property type="entry name" value="Rhs_assc_core"/>
    <property type="match status" value="1"/>
</dbReference>
<evidence type="ECO:0000256" key="1">
    <source>
        <dbReference type="SAM" id="MobiDB-lite"/>
    </source>
</evidence>
<dbReference type="PANTHER" id="PTHR32305">
    <property type="match status" value="1"/>
</dbReference>
<dbReference type="InterPro" id="IPR022385">
    <property type="entry name" value="Rhs_assc_core"/>
</dbReference>
<protein>
    <submittedName>
        <fullName evidence="2">RHS repeat-associated protein</fullName>
    </submittedName>
</protein>
<dbReference type="PANTHER" id="PTHR32305:SF17">
    <property type="entry name" value="TRNA NUCLEASE WAPA"/>
    <property type="match status" value="1"/>
</dbReference>
<dbReference type="EMBL" id="RKQZ01000001">
    <property type="protein sequence ID" value="RPF21710.1"/>
    <property type="molecule type" value="Genomic_DNA"/>
</dbReference>
<feature type="region of interest" description="Disordered" evidence="1">
    <location>
        <begin position="420"/>
        <end position="475"/>
    </location>
</feature>
<comment type="caution">
    <text evidence="2">The sequence shown here is derived from an EMBL/GenBank/DDBJ whole genome shotgun (WGS) entry which is preliminary data.</text>
</comment>
<feature type="region of interest" description="Disordered" evidence="1">
    <location>
        <begin position="158"/>
        <end position="181"/>
    </location>
</feature>
<feature type="compositionally biased region" description="Low complexity" evidence="1">
    <location>
        <begin position="166"/>
        <end position="181"/>
    </location>
</feature>
<dbReference type="RefSeq" id="WP_246012346.1">
    <property type="nucleotide sequence ID" value="NZ_RKQZ01000001.1"/>
</dbReference>
<reference evidence="2 3" key="1">
    <citation type="submission" date="2018-11" db="EMBL/GenBank/DDBJ databases">
        <title>Sequencing the genomes of 1000 actinobacteria strains.</title>
        <authorList>
            <person name="Klenk H.-P."/>
        </authorList>
    </citation>
    <scope>NUCLEOTIDE SEQUENCE [LARGE SCALE GENOMIC DNA]</scope>
    <source>
        <strain evidence="2 3">DSM 15700</strain>
    </source>
</reference>
<dbReference type="AlphaFoldDB" id="A0A3N4YT02"/>
<proteinExistence type="predicted"/>
<accession>A0A3N4YT02</accession>
<sequence>MVSYEYEEGTRRLEGIALDRERVSGTDLDVTYTYDEVGNILSQTDVPGVEGLEADGQCFAYDGLNRLTEAWTPVVSGSTADCAAPKDVATLAGPAPYWDSWSFEGNGNRQEWVHRTLDGTTTTAYEYDPASPHQVTGVTVDAPSATITEAFTYDQAGNTTGRTTVTEGSAATSTGETETRTATQGLDFDVESELAGTTTDTTLSVQPADPECEVPDGEDPETWCDGQTGTGGEPTVTDEGTIATENIYSADGDRLVRITRAAASSGGTPLVTGVTAYVGGGQEVTVDAAGEVSAARYYTFAGQTVAVRTGKGMKNVSSLVADHHGTPLVSIPNTDWATEKVVRHHTTPYGTARSADQLPGDHRFLGKTRDASTGYTLVGARWYDETLGRFLSVDPVMDLTEPQQWHGYAYSNNNPVTYSDPTGLTFTIPDAPGGQAGPDRGNGGSGGGDSGSGSNANGGGNDGGSGASDGPSGTTDEVVIIVTSDNLIWNGSDWVLGPQECPGCWGIPTGVQPTVYPDNRPDWLRDFETDHPIIAAFTVSDWSNCFYQGGKDGGCVFVGLEIGLTLFTGYGGLAAKGVFGTLKAGKAGAKGDALAAAMGKANELAPIRPGRARATVAEAIGLPQGGTIAYGSKVGDAPALNSRITVILDRIPAGERGAGHGHCGLAQCLSDALDNGIDPTRADVAAVLVRARVDHPKHGLGIGPCPSCRPLVNEFDLNFVTGE</sequence>
<feature type="region of interest" description="Disordered" evidence="1">
    <location>
        <begin position="198"/>
        <end position="218"/>
    </location>
</feature>
<feature type="compositionally biased region" description="Gly residues" evidence="1">
    <location>
        <begin position="434"/>
        <end position="467"/>
    </location>
</feature>
<organism evidence="2 3">
    <name type="scientific">Myceligenerans xiligouense</name>
    <dbReference type="NCBI Taxonomy" id="253184"/>
    <lineage>
        <taxon>Bacteria</taxon>
        <taxon>Bacillati</taxon>
        <taxon>Actinomycetota</taxon>
        <taxon>Actinomycetes</taxon>
        <taxon>Micrococcales</taxon>
        <taxon>Promicromonosporaceae</taxon>
        <taxon>Myceligenerans</taxon>
    </lineage>
</organism>
<evidence type="ECO:0000313" key="2">
    <source>
        <dbReference type="EMBL" id="RPF21710.1"/>
    </source>
</evidence>
<dbReference type="Proteomes" id="UP000280501">
    <property type="component" value="Unassembled WGS sequence"/>
</dbReference>
<gene>
    <name evidence="2" type="ORF">EDD34_2344</name>
</gene>